<evidence type="ECO:0000256" key="2">
    <source>
        <dbReference type="ARBA" id="ARBA00006671"/>
    </source>
</evidence>
<comment type="subcellular location">
    <subcellularLocation>
        <location evidence="1">Fimbrium</location>
    </subcellularLocation>
</comment>
<accession>A6T5S3</accession>
<dbReference type="InterPro" id="IPR000259">
    <property type="entry name" value="Adhesion_dom_fimbrial"/>
</dbReference>
<dbReference type="InterPro" id="IPR008966">
    <property type="entry name" value="Adhesion_dom_sf"/>
</dbReference>
<evidence type="ECO:0000256" key="1">
    <source>
        <dbReference type="ARBA" id="ARBA00004561"/>
    </source>
</evidence>
<dbReference type="Gene3D" id="2.60.40.3310">
    <property type="match status" value="1"/>
</dbReference>
<dbReference type="EMBL" id="CP000647">
    <property type="protein sequence ID" value="ABR75944.1"/>
    <property type="molecule type" value="Genomic_DNA"/>
</dbReference>
<reference evidence="6 7" key="1">
    <citation type="journal article" date="2001" name="Nature">
        <title>Complete genome sequence of Salmonella enterica serovar Typhimurium LT2.</title>
        <authorList>
            <person name="McClelland M."/>
            <person name="Sanderson K.E."/>
            <person name="Spieth J."/>
            <person name="Clifton S.W."/>
            <person name="Latreille P."/>
            <person name="Courtney L."/>
            <person name="Porwollik S."/>
            <person name="Ali J."/>
            <person name="Dante M."/>
            <person name="Du F."/>
            <person name="Hou S."/>
            <person name="Layman D."/>
            <person name="Leonard S."/>
            <person name="Nguyen C."/>
            <person name="Scott K."/>
            <person name="Holmes A."/>
            <person name="Grewal N."/>
            <person name="Mulvaney E."/>
            <person name="Ryan E."/>
            <person name="Sun H."/>
            <person name="Florea L."/>
            <person name="Miller W."/>
            <person name="Stoneking T."/>
            <person name="Nhan M."/>
            <person name="Waterston R."/>
            <person name="Wilson R.K."/>
        </authorList>
    </citation>
    <scope>NUCLEOTIDE SEQUENCE [LARGE SCALE GENOMIC DNA]</scope>
    <source>
        <strain evidence="7">ATCC 700721 / MGH 78578</strain>
    </source>
</reference>
<dbReference type="InterPro" id="IPR050263">
    <property type="entry name" value="Bact_Fimbrial_Adh_Pro"/>
</dbReference>
<evidence type="ECO:0000313" key="6">
    <source>
        <dbReference type="EMBL" id="ABR75944.1"/>
    </source>
</evidence>
<name>A6T5S3_KLEP7</name>
<dbReference type="SMR" id="A6T5S3"/>
<dbReference type="AlphaFoldDB" id="A6T5S3"/>
<evidence type="ECO:0000313" key="7">
    <source>
        <dbReference type="Proteomes" id="UP000000265"/>
    </source>
</evidence>
<dbReference type="STRING" id="272620.KPN_00494"/>
<organism evidence="6 7">
    <name type="scientific">Klebsiella pneumoniae subsp. pneumoniae (strain ATCC 700721 / MGH 78578)</name>
    <dbReference type="NCBI Taxonomy" id="272620"/>
    <lineage>
        <taxon>Bacteria</taxon>
        <taxon>Pseudomonadati</taxon>
        <taxon>Pseudomonadota</taxon>
        <taxon>Gammaproteobacteria</taxon>
        <taxon>Enterobacterales</taxon>
        <taxon>Enterobacteriaceae</taxon>
        <taxon>Klebsiella/Raoultella group</taxon>
        <taxon>Klebsiella</taxon>
        <taxon>Klebsiella pneumoniae complex</taxon>
    </lineage>
</organism>
<dbReference type="HOGENOM" id="CLU_818316_0_0_6"/>
<keyword evidence="4" id="KW-0281">Fimbrium</keyword>
<dbReference type="GO" id="GO:0043709">
    <property type="term" value="P:cell adhesion involved in single-species biofilm formation"/>
    <property type="evidence" value="ECO:0007669"/>
    <property type="project" value="TreeGrafter"/>
</dbReference>
<gene>
    <name evidence="6" type="ORF">KPN_00494</name>
</gene>
<dbReference type="PaxDb" id="272620-KPN_00494"/>
<dbReference type="Proteomes" id="UP000000265">
    <property type="component" value="Chromosome"/>
</dbReference>
<dbReference type="Gene3D" id="2.60.40.1090">
    <property type="entry name" value="Fimbrial-type adhesion domain"/>
    <property type="match status" value="1"/>
</dbReference>
<sequence length="315" mass="33636">MVSGKTIEYSVNVSQASINLDVSDLPIGSLLYSYGGMIITNNERWEIACSGSEPGGFQSIGGSRVGPAGDGKPGDIYSIDRLPGIGYSFQMGEQDGINFDPLFTAWPSAPVFSGQRAFQAENKKPTIYFWRIADNGGLPLPGEYCLNDYLGDIYLGGVQAMRFSVSGLCIQVKSPTCKITDDSKNINVFLGRHNKTAFTGLNSTTAPVPFNINLTNCENVGSVFMQFNATVDSAVAANEVIKIDDQPEGASGLGVQILSAGGSLVPLNQVSQVWSGKKGSQTNYRLSYQARYIQTQPAVTAGEANASVTFVVTYN</sequence>
<dbReference type="PANTHER" id="PTHR33420">
    <property type="entry name" value="FIMBRIAL SUBUNIT ELFA-RELATED"/>
    <property type="match status" value="1"/>
</dbReference>
<dbReference type="KEGG" id="kpn:KPN_00494"/>
<dbReference type="Pfam" id="PF00419">
    <property type="entry name" value="Fimbrial"/>
    <property type="match status" value="1"/>
</dbReference>
<dbReference type="InterPro" id="IPR036937">
    <property type="entry name" value="Adhesion_dom_fimbrial_sf"/>
</dbReference>
<evidence type="ECO:0000259" key="5">
    <source>
        <dbReference type="Pfam" id="PF00419"/>
    </source>
</evidence>
<dbReference type="SUPFAM" id="SSF49401">
    <property type="entry name" value="Bacterial adhesins"/>
    <property type="match status" value="1"/>
</dbReference>
<protein>
    <submittedName>
        <fullName evidence="6">Fimbrial biogenesis outer membrane usher protein</fullName>
    </submittedName>
</protein>
<keyword evidence="3" id="KW-0732">Signal</keyword>
<proteinExistence type="inferred from homology"/>
<dbReference type="EnsemblBacteria" id="ABR75944">
    <property type="protein sequence ID" value="ABR75944"/>
    <property type="gene ID" value="KPN_00494"/>
</dbReference>
<reference evidence="6 7" key="2">
    <citation type="submission" date="2006-09" db="EMBL/GenBank/DDBJ databases">
        <authorList>
            <consortium name="The Klebsiella pneumonia Genome Sequencing Project"/>
            <person name="McClelland M."/>
            <person name="Sanderson E.K."/>
            <person name="Spieth J."/>
            <person name="Clifton W.S."/>
            <person name="Latreille P."/>
            <person name="Sabo A."/>
            <person name="Pepin K."/>
            <person name="Bhonagiri V."/>
            <person name="Porwollik S."/>
            <person name="Ali J."/>
            <person name="Wilson R.K."/>
        </authorList>
    </citation>
    <scope>NUCLEOTIDE SEQUENCE [LARGE SCALE GENOMIC DNA]</scope>
    <source>
        <strain evidence="7">ATCC 700721 / MGH 78578</strain>
    </source>
</reference>
<dbReference type="PANTHER" id="PTHR33420:SF12">
    <property type="entry name" value="FIMBRIN-LIKE PROTEIN FIMI-RELATED"/>
    <property type="match status" value="1"/>
</dbReference>
<dbReference type="GO" id="GO:0009289">
    <property type="term" value="C:pilus"/>
    <property type="evidence" value="ECO:0007669"/>
    <property type="project" value="UniProtKB-SubCell"/>
</dbReference>
<comment type="similarity">
    <text evidence="2">Belongs to the fimbrial protein family.</text>
</comment>
<feature type="domain" description="Fimbrial-type adhesion" evidence="5">
    <location>
        <begin position="172"/>
        <end position="314"/>
    </location>
</feature>
<evidence type="ECO:0000256" key="4">
    <source>
        <dbReference type="ARBA" id="ARBA00023263"/>
    </source>
</evidence>
<evidence type="ECO:0000256" key="3">
    <source>
        <dbReference type="ARBA" id="ARBA00022729"/>
    </source>
</evidence>